<dbReference type="InterPro" id="IPR016035">
    <property type="entry name" value="Acyl_Trfase/lysoPLipase"/>
</dbReference>
<evidence type="ECO:0000256" key="3">
    <source>
        <dbReference type="ARBA" id="ARBA00048462"/>
    </source>
</evidence>
<evidence type="ECO:0000313" key="8">
    <source>
        <dbReference type="Proteomes" id="UP000198538"/>
    </source>
</evidence>
<evidence type="ECO:0000256" key="4">
    <source>
        <dbReference type="PIRNR" id="PIRNR000446"/>
    </source>
</evidence>
<evidence type="ECO:0000313" key="7">
    <source>
        <dbReference type="EMBL" id="SCX83148.1"/>
    </source>
</evidence>
<dbReference type="SMART" id="SM00827">
    <property type="entry name" value="PKS_AT"/>
    <property type="match status" value="1"/>
</dbReference>
<dbReference type="Gene3D" id="3.40.366.10">
    <property type="entry name" value="Malonyl-Coenzyme A Acyl Carrier Protein, domain 2"/>
    <property type="match status" value="1"/>
</dbReference>
<sequence>MTICALFPGQGSQYIGMCSDLLERETEVRLIFAEASEVIGFDLRDLILAGSLEQLTQSEYAQPAVLTASYALFDSFVRRTGINPDYAIGHSLGEISALVAAGALNFADAVRFSASRGALMHRAIQEQKGRAGIVVDMSQAELENIVANIREVHYVTISGYNSPNQFVVAGEVGGLRLLDDLVDQAGGEFIPFRMMPMKADAPYHSELMQFIQPEMDEMVSKLSFTEPAFAICSTVNGEFIQAAEDIPRLLTAQLLQPIHWIQALAQIRRVGASIWMDVGPGQSVRNMIAEYDTSITAYSLDDSQDQSKLLAMYAAGIQTYRGGEAR</sequence>
<dbReference type="InterPro" id="IPR014043">
    <property type="entry name" value="Acyl_transferase_dom"/>
</dbReference>
<dbReference type="EMBL" id="FMVM01000001">
    <property type="protein sequence ID" value="SCX83148.1"/>
    <property type="molecule type" value="Genomic_DNA"/>
</dbReference>
<feature type="domain" description="Malonyl-CoA:ACP transacylase (MAT)" evidence="6">
    <location>
        <begin position="6"/>
        <end position="319"/>
    </location>
</feature>
<protein>
    <recommendedName>
        <fullName evidence="4">Malonyl CoA-acyl carrier protein transacylase</fullName>
        <ecNumber evidence="4">2.3.1.39</ecNumber>
    </recommendedName>
</protein>
<keyword evidence="1 4" id="KW-0808">Transferase</keyword>
<gene>
    <name evidence="7" type="ORF">SAMN05720606_101161</name>
</gene>
<comment type="catalytic activity">
    <reaction evidence="3 4">
        <text>holo-[ACP] + malonyl-CoA = malonyl-[ACP] + CoA</text>
        <dbReference type="Rhea" id="RHEA:41792"/>
        <dbReference type="Rhea" id="RHEA-COMP:9623"/>
        <dbReference type="Rhea" id="RHEA-COMP:9685"/>
        <dbReference type="ChEBI" id="CHEBI:57287"/>
        <dbReference type="ChEBI" id="CHEBI:57384"/>
        <dbReference type="ChEBI" id="CHEBI:64479"/>
        <dbReference type="ChEBI" id="CHEBI:78449"/>
        <dbReference type="EC" id="2.3.1.39"/>
    </reaction>
</comment>
<evidence type="ECO:0000256" key="5">
    <source>
        <dbReference type="PIRSR" id="PIRSR000446-1"/>
    </source>
</evidence>
<dbReference type="Proteomes" id="UP000198538">
    <property type="component" value="Unassembled WGS sequence"/>
</dbReference>
<dbReference type="SUPFAM" id="SSF52151">
    <property type="entry name" value="FabD/lysophospholipase-like"/>
    <property type="match status" value="1"/>
</dbReference>
<dbReference type="SUPFAM" id="SSF55048">
    <property type="entry name" value="Probable ACP-binding domain of malonyl-CoA ACP transacylase"/>
    <property type="match status" value="1"/>
</dbReference>
<dbReference type="InterPro" id="IPR001227">
    <property type="entry name" value="Ac_transferase_dom_sf"/>
</dbReference>
<evidence type="ECO:0000259" key="6">
    <source>
        <dbReference type="SMART" id="SM00827"/>
    </source>
</evidence>
<name>A0A1G5AZ29_9BACL</name>
<dbReference type="GO" id="GO:0005829">
    <property type="term" value="C:cytosol"/>
    <property type="evidence" value="ECO:0007669"/>
    <property type="project" value="TreeGrafter"/>
</dbReference>
<evidence type="ECO:0000256" key="1">
    <source>
        <dbReference type="ARBA" id="ARBA00022679"/>
    </source>
</evidence>
<evidence type="ECO:0000256" key="2">
    <source>
        <dbReference type="ARBA" id="ARBA00023315"/>
    </source>
</evidence>
<dbReference type="AlphaFoldDB" id="A0A1G5AZ29"/>
<dbReference type="GO" id="GO:0006633">
    <property type="term" value="P:fatty acid biosynthetic process"/>
    <property type="evidence" value="ECO:0007669"/>
    <property type="project" value="TreeGrafter"/>
</dbReference>
<feature type="active site" evidence="5">
    <location>
        <position position="91"/>
    </location>
</feature>
<keyword evidence="2 4" id="KW-0012">Acyltransferase</keyword>
<accession>A0A1G5AZ29</accession>
<dbReference type="Gene3D" id="3.30.70.250">
    <property type="entry name" value="Malonyl-CoA ACP transacylase, ACP-binding"/>
    <property type="match status" value="1"/>
</dbReference>
<comment type="similarity">
    <text evidence="4">Belongs to the fabD family.</text>
</comment>
<organism evidence="7 8">
    <name type="scientific">Paenibacillus polysaccharolyticus</name>
    <dbReference type="NCBI Taxonomy" id="582692"/>
    <lineage>
        <taxon>Bacteria</taxon>
        <taxon>Bacillati</taxon>
        <taxon>Bacillota</taxon>
        <taxon>Bacilli</taxon>
        <taxon>Bacillales</taxon>
        <taxon>Paenibacillaceae</taxon>
        <taxon>Paenibacillus</taxon>
    </lineage>
</organism>
<dbReference type="InterPro" id="IPR016036">
    <property type="entry name" value="Malonyl_transacylase_ACP-bd"/>
</dbReference>
<dbReference type="GO" id="GO:0004314">
    <property type="term" value="F:[acyl-carrier-protein] S-malonyltransferase activity"/>
    <property type="evidence" value="ECO:0007669"/>
    <property type="project" value="UniProtKB-EC"/>
</dbReference>
<feature type="active site" evidence="5">
    <location>
        <position position="204"/>
    </location>
</feature>
<dbReference type="PIRSF" id="PIRSF000446">
    <property type="entry name" value="Mct"/>
    <property type="match status" value="1"/>
</dbReference>
<dbReference type="STRING" id="582692.SAMN05720606_101161"/>
<dbReference type="RefSeq" id="WP_090914989.1">
    <property type="nucleotide sequence ID" value="NZ_FMVM01000001.1"/>
</dbReference>
<reference evidence="8" key="1">
    <citation type="submission" date="2016-10" db="EMBL/GenBank/DDBJ databases">
        <authorList>
            <person name="Varghese N."/>
            <person name="Submissions S."/>
        </authorList>
    </citation>
    <scope>NUCLEOTIDE SEQUENCE [LARGE SCALE GENOMIC DNA]</scope>
    <source>
        <strain evidence="8">BL9</strain>
    </source>
</reference>
<dbReference type="PANTHER" id="PTHR42681:SF1">
    <property type="entry name" value="MALONYL-COA-ACYL CARRIER PROTEIN TRANSACYLASE, MITOCHONDRIAL"/>
    <property type="match status" value="1"/>
</dbReference>
<dbReference type="PANTHER" id="PTHR42681">
    <property type="entry name" value="MALONYL-COA-ACYL CARRIER PROTEIN TRANSACYLASE, MITOCHONDRIAL"/>
    <property type="match status" value="1"/>
</dbReference>
<dbReference type="EC" id="2.3.1.39" evidence="4"/>
<dbReference type="InterPro" id="IPR024925">
    <property type="entry name" value="Malonyl_CoA-ACP_transAc"/>
</dbReference>
<dbReference type="InterPro" id="IPR050858">
    <property type="entry name" value="Mal-CoA-ACP_Trans/PKS_FabD"/>
</dbReference>
<keyword evidence="8" id="KW-1185">Reference proteome</keyword>
<dbReference type="Pfam" id="PF00698">
    <property type="entry name" value="Acyl_transf_1"/>
    <property type="match status" value="1"/>
</dbReference>
<proteinExistence type="inferred from homology"/>